<proteinExistence type="predicted"/>
<dbReference type="EMBL" id="BAAAFH010000011">
    <property type="protein sequence ID" value="GAA0875328.1"/>
    <property type="molecule type" value="Genomic_DNA"/>
</dbReference>
<sequence>MDFPQYRRYSNGSSYFKILDDRTFIEYQVVGNRVFEHRITARQYPEILRIKEMLGLELPGIEVADGEHVESLQAR</sequence>
<protein>
    <submittedName>
        <fullName evidence="1">Uncharacterized protein</fullName>
    </submittedName>
</protein>
<name>A0ABP3Y3J9_9FLAO</name>
<evidence type="ECO:0000313" key="1">
    <source>
        <dbReference type="EMBL" id="GAA0875328.1"/>
    </source>
</evidence>
<evidence type="ECO:0000313" key="2">
    <source>
        <dbReference type="Proteomes" id="UP001501126"/>
    </source>
</evidence>
<reference evidence="2" key="1">
    <citation type="journal article" date="2019" name="Int. J. Syst. Evol. Microbiol.">
        <title>The Global Catalogue of Microorganisms (GCM) 10K type strain sequencing project: providing services to taxonomists for standard genome sequencing and annotation.</title>
        <authorList>
            <consortium name="The Broad Institute Genomics Platform"/>
            <consortium name="The Broad Institute Genome Sequencing Center for Infectious Disease"/>
            <person name="Wu L."/>
            <person name="Ma J."/>
        </authorList>
    </citation>
    <scope>NUCLEOTIDE SEQUENCE [LARGE SCALE GENOMIC DNA]</scope>
    <source>
        <strain evidence="2">JCM 16083</strain>
    </source>
</reference>
<dbReference type="Proteomes" id="UP001501126">
    <property type="component" value="Unassembled WGS sequence"/>
</dbReference>
<keyword evidence="2" id="KW-1185">Reference proteome</keyword>
<gene>
    <name evidence="1" type="ORF">GCM10009118_17370</name>
</gene>
<comment type="caution">
    <text evidence="1">The sequence shown here is derived from an EMBL/GenBank/DDBJ whole genome shotgun (WGS) entry which is preliminary data.</text>
</comment>
<organism evidence="1 2">
    <name type="scientific">Wandonia haliotis</name>
    <dbReference type="NCBI Taxonomy" id="574963"/>
    <lineage>
        <taxon>Bacteria</taxon>
        <taxon>Pseudomonadati</taxon>
        <taxon>Bacteroidota</taxon>
        <taxon>Flavobacteriia</taxon>
        <taxon>Flavobacteriales</taxon>
        <taxon>Crocinitomicaceae</taxon>
        <taxon>Wandonia</taxon>
    </lineage>
</organism>
<dbReference type="RefSeq" id="WP_343786693.1">
    <property type="nucleotide sequence ID" value="NZ_BAAAFH010000011.1"/>
</dbReference>
<accession>A0ABP3Y3J9</accession>